<comment type="function">
    <text evidence="1 12">Catalyzes the condensation of (S)-aspartate-beta-semialdehyde [(S)-ASA] and pyruvate to 4-hydroxy-tetrahydrodipicolinate (HTPA).</text>
</comment>
<dbReference type="PIRSF" id="PIRSF001365">
    <property type="entry name" value="DHDPS"/>
    <property type="match status" value="1"/>
</dbReference>
<evidence type="ECO:0000256" key="7">
    <source>
        <dbReference type="ARBA" id="ARBA00022915"/>
    </source>
</evidence>
<evidence type="ECO:0000256" key="8">
    <source>
        <dbReference type="ARBA" id="ARBA00023154"/>
    </source>
</evidence>
<dbReference type="RefSeq" id="WP_184523101.1">
    <property type="nucleotide sequence ID" value="NZ_JACHGK010000002.1"/>
</dbReference>
<keyword evidence="17" id="KW-1185">Reference proteome</keyword>
<dbReference type="CDD" id="cd00950">
    <property type="entry name" value="DHDPS"/>
    <property type="match status" value="1"/>
</dbReference>
<dbReference type="GO" id="GO:0008840">
    <property type="term" value="F:4-hydroxy-tetrahydrodipicolinate synthase activity"/>
    <property type="evidence" value="ECO:0007669"/>
    <property type="project" value="UniProtKB-UniRule"/>
</dbReference>
<evidence type="ECO:0000313" key="16">
    <source>
        <dbReference type="EMBL" id="MBB6444226.1"/>
    </source>
</evidence>
<feature type="active site" description="Schiff-base intermediate with substrate" evidence="12 14">
    <location>
        <position position="162"/>
    </location>
</feature>
<dbReference type="AlphaFoldDB" id="A0A7X0HPA6"/>
<comment type="caution">
    <text evidence="12">Was originally thought to be a dihydrodipicolinate synthase (DHDPS), catalyzing the condensation of (S)-aspartate-beta-semialdehyde [(S)-ASA] and pyruvate to dihydrodipicolinate (DHDP). However, it was shown in E.coli that the product of the enzymatic reaction is not dihydrodipicolinate but in fact (4S)-4-hydroxy-2,3,4,5-tetrahydro-(2S)-dipicolinic acid (HTPA), and that the consecutive dehydration reaction leading to DHDP is not spontaneous but catalyzed by DapB.</text>
</comment>
<dbReference type="GO" id="GO:0009089">
    <property type="term" value="P:lysine biosynthetic process via diaminopimelate"/>
    <property type="evidence" value="ECO:0007669"/>
    <property type="project" value="UniProtKB-UniRule"/>
</dbReference>
<protein>
    <recommendedName>
        <fullName evidence="4 12">4-hydroxy-tetrahydrodipicolinate synthase</fullName>
        <shortName evidence="12">HTPA synthase</shortName>
        <ecNumber evidence="4 12">4.3.3.7</ecNumber>
    </recommendedName>
</protein>
<dbReference type="EMBL" id="JACHGK010000002">
    <property type="protein sequence ID" value="MBB6444226.1"/>
    <property type="molecule type" value="Genomic_DNA"/>
</dbReference>
<evidence type="ECO:0000256" key="5">
    <source>
        <dbReference type="ARBA" id="ARBA00022490"/>
    </source>
</evidence>
<organism evidence="16 17">
    <name type="scientific">Bacillus benzoevorans</name>
    <dbReference type="NCBI Taxonomy" id="1456"/>
    <lineage>
        <taxon>Bacteria</taxon>
        <taxon>Bacillati</taxon>
        <taxon>Bacillota</taxon>
        <taxon>Bacilli</taxon>
        <taxon>Bacillales</taxon>
        <taxon>Bacillaceae</taxon>
        <taxon>Bacillus</taxon>
    </lineage>
</organism>
<evidence type="ECO:0000256" key="11">
    <source>
        <dbReference type="ARBA" id="ARBA00047836"/>
    </source>
</evidence>
<dbReference type="UniPathway" id="UPA00034">
    <property type="reaction ID" value="UER00017"/>
</dbReference>
<dbReference type="EC" id="4.3.3.7" evidence="4 12"/>
<dbReference type="HAMAP" id="MF_00418">
    <property type="entry name" value="DapA"/>
    <property type="match status" value="1"/>
</dbReference>
<dbReference type="InterPro" id="IPR020625">
    <property type="entry name" value="Schiff_base-form_aldolases_AS"/>
</dbReference>
<comment type="catalytic activity">
    <reaction evidence="11 12">
        <text>L-aspartate 4-semialdehyde + pyruvate = (2S,4S)-4-hydroxy-2,3,4,5-tetrahydrodipicolinate + H2O + H(+)</text>
        <dbReference type="Rhea" id="RHEA:34171"/>
        <dbReference type="ChEBI" id="CHEBI:15361"/>
        <dbReference type="ChEBI" id="CHEBI:15377"/>
        <dbReference type="ChEBI" id="CHEBI:15378"/>
        <dbReference type="ChEBI" id="CHEBI:67139"/>
        <dbReference type="ChEBI" id="CHEBI:537519"/>
        <dbReference type="EC" id="4.3.3.7"/>
    </reaction>
</comment>
<accession>A0A7X0HPA6</accession>
<evidence type="ECO:0000256" key="2">
    <source>
        <dbReference type="ARBA" id="ARBA00005120"/>
    </source>
</evidence>
<reference evidence="16 17" key="1">
    <citation type="submission" date="2020-08" db="EMBL/GenBank/DDBJ databases">
        <title>Genomic Encyclopedia of Type Strains, Phase IV (KMG-IV): sequencing the most valuable type-strain genomes for metagenomic binning, comparative biology and taxonomic classification.</title>
        <authorList>
            <person name="Goeker M."/>
        </authorList>
    </citation>
    <scope>NUCLEOTIDE SEQUENCE [LARGE SCALE GENOMIC DNA]</scope>
    <source>
        <strain evidence="16 17">DSM 5391</strain>
    </source>
</reference>
<evidence type="ECO:0000256" key="9">
    <source>
        <dbReference type="ARBA" id="ARBA00023239"/>
    </source>
</evidence>
<dbReference type="InterPro" id="IPR002220">
    <property type="entry name" value="DapA-like"/>
</dbReference>
<comment type="subcellular location">
    <subcellularLocation>
        <location evidence="12">Cytoplasm</location>
    </subcellularLocation>
</comment>
<keyword evidence="6 12" id="KW-0028">Amino-acid biosynthesis</keyword>
<evidence type="ECO:0000256" key="14">
    <source>
        <dbReference type="PIRSR" id="PIRSR001365-1"/>
    </source>
</evidence>
<feature type="site" description="Part of a proton relay during catalysis" evidence="12">
    <location>
        <position position="108"/>
    </location>
</feature>
<proteinExistence type="inferred from homology"/>
<feature type="active site" description="Proton donor/acceptor" evidence="12 14">
    <location>
        <position position="134"/>
    </location>
</feature>
<comment type="caution">
    <text evidence="16">The sequence shown here is derived from an EMBL/GenBank/DDBJ whole genome shotgun (WGS) entry which is preliminary data.</text>
</comment>
<dbReference type="InterPro" id="IPR013785">
    <property type="entry name" value="Aldolase_TIM"/>
</dbReference>
<dbReference type="PANTHER" id="PTHR12128">
    <property type="entry name" value="DIHYDRODIPICOLINATE SYNTHASE"/>
    <property type="match status" value="1"/>
</dbReference>
<dbReference type="PRINTS" id="PR00146">
    <property type="entry name" value="DHPICSNTHASE"/>
</dbReference>
<dbReference type="Proteomes" id="UP000531594">
    <property type="component" value="Unassembled WGS sequence"/>
</dbReference>
<dbReference type="InterPro" id="IPR005263">
    <property type="entry name" value="DapA"/>
</dbReference>
<evidence type="ECO:0000256" key="15">
    <source>
        <dbReference type="PIRSR" id="PIRSR001365-2"/>
    </source>
</evidence>
<evidence type="ECO:0000256" key="10">
    <source>
        <dbReference type="ARBA" id="ARBA00023270"/>
    </source>
</evidence>
<feature type="binding site" evidence="12 15">
    <location>
        <position position="46"/>
    </location>
    <ligand>
        <name>pyruvate</name>
        <dbReference type="ChEBI" id="CHEBI:15361"/>
    </ligand>
</feature>
<keyword evidence="8 12" id="KW-0457">Lysine biosynthesis</keyword>
<name>A0A7X0HPA6_9BACI</name>
<keyword evidence="5 12" id="KW-0963">Cytoplasm</keyword>
<dbReference type="PANTHER" id="PTHR12128:SF66">
    <property type="entry name" value="4-HYDROXY-2-OXOGLUTARATE ALDOLASE, MITOCHONDRIAL"/>
    <property type="match status" value="1"/>
</dbReference>
<feature type="site" description="Part of a proton relay during catalysis" evidence="12">
    <location>
        <position position="45"/>
    </location>
</feature>
<dbReference type="PROSITE" id="PS00665">
    <property type="entry name" value="DHDPS_1"/>
    <property type="match status" value="1"/>
</dbReference>
<dbReference type="NCBIfam" id="TIGR00674">
    <property type="entry name" value="dapA"/>
    <property type="match status" value="1"/>
</dbReference>
<keyword evidence="10 12" id="KW-0704">Schiff base</keyword>
<dbReference type="PROSITE" id="PS00666">
    <property type="entry name" value="DHDPS_2"/>
    <property type="match status" value="1"/>
</dbReference>
<dbReference type="GO" id="GO:0005829">
    <property type="term" value="C:cytosol"/>
    <property type="evidence" value="ECO:0007669"/>
    <property type="project" value="TreeGrafter"/>
</dbReference>
<evidence type="ECO:0000256" key="4">
    <source>
        <dbReference type="ARBA" id="ARBA00012086"/>
    </source>
</evidence>
<evidence type="ECO:0000313" key="17">
    <source>
        <dbReference type="Proteomes" id="UP000531594"/>
    </source>
</evidence>
<dbReference type="Gene3D" id="3.20.20.70">
    <property type="entry name" value="Aldolase class I"/>
    <property type="match status" value="1"/>
</dbReference>
<evidence type="ECO:0000256" key="3">
    <source>
        <dbReference type="ARBA" id="ARBA00007592"/>
    </source>
</evidence>
<dbReference type="SMART" id="SM01130">
    <property type="entry name" value="DHDPS"/>
    <property type="match status" value="1"/>
</dbReference>
<dbReference type="SUPFAM" id="SSF51569">
    <property type="entry name" value="Aldolase"/>
    <property type="match status" value="1"/>
</dbReference>
<dbReference type="GO" id="GO:0019877">
    <property type="term" value="P:diaminopimelate biosynthetic process"/>
    <property type="evidence" value="ECO:0007669"/>
    <property type="project" value="UniProtKB-UniRule"/>
</dbReference>
<dbReference type="Pfam" id="PF00701">
    <property type="entry name" value="DHDPS"/>
    <property type="match status" value="1"/>
</dbReference>
<evidence type="ECO:0000256" key="13">
    <source>
        <dbReference type="PIRNR" id="PIRNR001365"/>
    </source>
</evidence>
<comment type="subunit">
    <text evidence="12">Homotetramer; dimer of dimers.</text>
</comment>
<sequence length="297" mass="31771">MNFGQILTAMVTPFDQNGDIDFNATKNLVNHLLANGTEGLVVSGTTGESPTLTTEEKVELYKFVVELAGGRVPVIAGTGSYNTRESIHLTKLAEQCGVDGIMLVVPYYNKPSQEGLYQHFKAIAEATKLPIILYNIPGRSVINMTVETTVRLSKLPNIVALKDASGNLEGMTEIISQTGSDFAVYTGEDALTLPTLAIGGAGVISVAAHVIGNEMQAMIQHFKNGNHREAALFHQSILPVIKALFASPNPTPVKAALNLTGIHVGGVRLPLVPLNDEEINSLQQVLDVMKKAIQEAC</sequence>
<dbReference type="InterPro" id="IPR020624">
    <property type="entry name" value="Schiff_base-form_aldolases_CS"/>
</dbReference>
<evidence type="ECO:0000256" key="1">
    <source>
        <dbReference type="ARBA" id="ARBA00003294"/>
    </source>
</evidence>
<comment type="pathway">
    <text evidence="2 12">Amino-acid biosynthesis; L-lysine biosynthesis via DAP pathway; (S)-tetrahydrodipicolinate from L-aspartate: step 3/4.</text>
</comment>
<gene>
    <name evidence="12" type="primary">dapA</name>
    <name evidence="16" type="ORF">HNR53_000834</name>
</gene>
<keyword evidence="7 12" id="KW-0220">Diaminopimelate biosynthesis</keyword>
<evidence type="ECO:0000256" key="12">
    <source>
        <dbReference type="HAMAP-Rule" id="MF_00418"/>
    </source>
</evidence>
<comment type="similarity">
    <text evidence="3 12 13">Belongs to the DapA family.</text>
</comment>
<feature type="binding site" evidence="12 15">
    <location>
        <position position="204"/>
    </location>
    <ligand>
        <name>pyruvate</name>
        <dbReference type="ChEBI" id="CHEBI:15361"/>
    </ligand>
</feature>
<keyword evidence="9 12" id="KW-0456">Lyase</keyword>
<evidence type="ECO:0000256" key="6">
    <source>
        <dbReference type="ARBA" id="ARBA00022605"/>
    </source>
</evidence>